<name>A0A3Q9FS40_9BACT</name>
<proteinExistence type="predicted"/>
<evidence type="ECO:0000313" key="2">
    <source>
        <dbReference type="Proteomes" id="UP000267268"/>
    </source>
</evidence>
<dbReference type="Proteomes" id="UP000267268">
    <property type="component" value="Chromosome 2"/>
</dbReference>
<reference evidence="1 2" key="1">
    <citation type="submission" date="2018-12" db="EMBL/GenBank/DDBJ databases">
        <title>Flammeovirga pectinis sp. nov., isolated from the gut of the Korean scallop, Patinopecten yessoensis.</title>
        <authorList>
            <person name="Bae J.-W."/>
            <person name="Jeong Y.-S."/>
            <person name="Kang W."/>
        </authorList>
    </citation>
    <scope>NUCLEOTIDE SEQUENCE [LARGE SCALE GENOMIC DNA]</scope>
    <source>
        <strain evidence="1 2">L12M1</strain>
    </source>
</reference>
<dbReference type="KEGG" id="fll:EI427_20790"/>
<dbReference type="AlphaFoldDB" id="A0A3Q9FS40"/>
<dbReference type="OrthoDB" id="32195at2"/>
<organism evidence="1 2">
    <name type="scientific">Flammeovirga pectinis</name>
    <dbReference type="NCBI Taxonomy" id="2494373"/>
    <lineage>
        <taxon>Bacteria</taxon>
        <taxon>Pseudomonadati</taxon>
        <taxon>Bacteroidota</taxon>
        <taxon>Cytophagia</taxon>
        <taxon>Cytophagales</taxon>
        <taxon>Flammeovirgaceae</taxon>
        <taxon>Flammeovirga</taxon>
    </lineage>
</organism>
<dbReference type="EMBL" id="CP034563">
    <property type="protein sequence ID" value="AZQ64664.1"/>
    <property type="molecule type" value="Genomic_DNA"/>
</dbReference>
<accession>A0A3Q9FS40</accession>
<dbReference type="RefSeq" id="WP_126618583.1">
    <property type="nucleotide sequence ID" value="NZ_CP034563.1"/>
</dbReference>
<keyword evidence="2" id="KW-1185">Reference proteome</keyword>
<gene>
    <name evidence="1" type="ORF">EI427_20790</name>
</gene>
<protein>
    <submittedName>
        <fullName evidence="1">Uncharacterized protein</fullName>
    </submittedName>
</protein>
<evidence type="ECO:0000313" key="1">
    <source>
        <dbReference type="EMBL" id="AZQ64664.1"/>
    </source>
</evidence>
<sequence>MDVLIAYYRSKEHLEWIKEKGIYNFRMNNNRGALKLTKESFNSKYLLLHKKGDNTSSILFKIRKPEFRVTSRETLLHLGYPTKPSQLSYLTISLDKCEAEEFKGLKWKFKDLKNYKSRRASAIPFAASIAEFMKVKEIIENE</sequence>